<sequence>MYPVLFSLGKISMFTFGIFASLGFFFASFVIWKRARETHFSEEEIFDAILLVALSGVFGARLLYVLLHFPRFGFQLLNWFSIFRVPGMTFFGGLALGVVSLFFLARRKHWDFFEISDIFVTGIALGQAIGWLGAFFAGTGVGRESKIGLVFPGYETARLPTQLIWVVGALGLFIFLWRVEQRYRIFEWYRAGKVSAASGFLTFSYLVGLGVLATLVSLFTGARVYLTVPIELFTGVVTTSIGIGGLYIRSGRDLREDGRKMSDSFKRGVRNGFVSMKQLGRKLRAPLGRTKNKPFS</sequence>
<evidence type="ECO:0000256" key="1">
    <source>
        <dbReference type="ARBA" id="ARBA00007150"/>
    </source>
</evidence>
<feature type="transmembrane region" description="Helical" evidence="7">
    <location>
        <begin position="44"/>
        <end position="67"/>
    </location>
</feature>
<feature type="transmembrane region" description="Helical" evidence="7">
    <location>
        <begin position="162"/>
        <end position="179"/>
    </location>
</feature>
<feature type="transmembrane region" description="Helical" evidence="7">
    <location>
        <begin position="87"/>
        <end position="106"/>
    </location>
</feature>
<dbReference type="AlphaFoldDB" id="A0A1G1VSG0"/>
<proteinExistence type="inferred from homology"/>
<evidence type="ECO:0000256" key="7">
    <source>
        <dbReference type="SAM" id="Phobius"/>
    </source>
</evidence>
<evidence type="ECO:0008006" key="10">
    <source>
        <dbReference type="Google" id="ProtNLM"/>
    </source>
</evidence>
<evidence type="ECO:0000256" key="2">
    <source>
        <dbReference type="ARBA" id="ARBA00022475"/>
    </source>
</evidence>
<keyword evidence="5 7" id="KW-1133">Transmembrane helix</keyword>
<comment type="similarity">
    <text evidence="1">Belongs to the Lgt family.</text>
</comment>
<evidence type="ECO:0000256" key="4">
    <source>
        <dbReference type="ARBA" id="ARBA00022692"/>
    </source>
</evidence>
<accession>A0A1G1VSG0</accession>
<evidence type="ECO:0000313" key="8">
    <source>
        <dbReference type="EMBL" id="OGY18300.1"/>
    </source>
</evidence>
<dbReference type="GO" id="GO:0008961">
    <property type="term" value="F:phosphatidylglycerol-prolipoprotein diacylglyceryl transferase activity"/>
    <property type="evidence" value="ECO:0007669"/>
    <property type="project" value="InterPro"/>
</dbReference>
<dbReference type="PANTHER" id="PTHR30589:SF0">
    <property type="entry name" value="PHOSPHATIDYLGLYCEROL--PROLIPOPROTEIN DIACYLGLYCERYL TRANSFERASE"/>
    <property type="match status" value="1"/>
</dbReference>
<organism evidence="8 9">
    <name type="scientific">Candidatus Chisholmbacteria bacterium RIFCSPHIGHO2_01_FULL_52_32</name>
    <dbReference type="NCBI Taxonomy" id="1797591"/>
    <lineage>
        <taxon>Bacteria</taxon>
        <taxon>Candidatus Chisholmiibacteriota</taxon>
    </lineage>
</organism>
<feature type="transmembrane region" description="Helical" evidence="7">
    <location>
        <begin position="12"/>
        <end position="32"/>
    </location>
</feature>
<dbReference type="EMBL" id="MHCJ01000003">
    <property type="protein sequence ID" value="OGY18300.1"/>
    <property type="molecule type" value="Genomic_DNA"/>
</dbReference>
<keyword evidence="3" id="KW-0808">Transferase</keyword>
<evidence type="ECO:0000256" key="3">
    <source>
        <dbReference type="ARBA" id="ARBA00022679"/>
    </source>
</evidence>
<dbReference type="Proteomes" id="UP000179233">
    <property type="component" value="Unassembled WGS sequence"/>
</dbReference>
<name>A0A1G1VSG0_9BACT</name>
<comment type="caution">
    <text evidence="8">The sequence shown here is derived from an EMBL/GenBank/DDBJ whole genome shotgun (WGS) entry which is preliminary data.</text>
</comment>
<keyword evidence="6 7" id="KW-0472">Membrane</keyword>
<dbReference type="GO" id="GO:0005886">
    <property type="term" value="C:plasma membrane"/>
    <property type="evidence" value="ECO:0007669"/>
    <property type="project" value="InterPro"/>
</dbReference>
<dbReference type="InterPro" id="IPR001640">
    <property type="entry name" value="Lgt"/>
</dbReference>
<evidence type="ECO:0000313" key="9">
    <source>
        <dbReference type="Proteomes" id="UP000179233"/>
    </source>
</evidence>
<feature type="transmembrane region" description="Helical" evidence="7">
    <location>
        <begin position="232"/>
        <end position="250"/>
    </location>
</feature>
<keyword evidence="2" id="KW-1003">Cell membrane</keyword>
<feature type="transmembrane region" description="Helical" evidence="7">
    <location>
        <begin position="200"/>
        <end position="226"/>
    </location>
</feature>
<keyword evidence="4 7" id="KW-0812">Transmembrane</keyword>
<gene>
    <name evidence="8" type="ORF">A2786_02160</name>
</gene>
<reference evidence="8 9" key="1">
    <citation type="journal article" date="2016" name="Nat. Commun.">
        <title>Thousands of microbial genomes shed light on interconnected biogeochemical processes in an aquifer system.</title>
        <authorList>
            <person name="Anantharaman K."/>
            <person name="Brown C.T."/>
            <person name="Hug L.A."/>
            <person name="Sharon I."/>
            <person name="Castelle C.J."/>
            <person name="Probst A.J."/>
            <person name="Thomas B.C."/>
            <person name="Singh A."/>
            <person name="Wilkins M.J."/>
            <person name="Karaoz U."/>
            <person name="Brodie E.L."/>
            <person name="Williams K.H."/>
            <person name="Hubbard S.S."/>
            <person name="Banfield J.F."/>
        </authorList>
    </citation>
    <scope>NUCLEOTIDE SEQUENCE [LARGE SCALE GENOMIC DNA]</scope>
</reference>
<dbReference type="PANTHER" id="PTHR30589">
    <property type="entry name" value="PROLIPOPROTEIN DIACYLGLYCERYL TRANSFERASE"/>
    <property type="match status" value="1"/>
</dbReference>
<evidence type="ECO:0000256" key="6">
    <source>
        <dbReference type="ARBA" id="ARBA00023136"/>
    </source>
</evidence>
<protein>
    <recommendedName>
        <fullName evidence="10">Phosphatidylglycerol--prolipoprotein diacylglyceryl transferase</fullName>
    </recommendedName>
</protein>
<dbReference type="Pfam" id="PF01790">
    <property type="entry name" value="LGT"/>
    <property type="match status" value="1"/>
</dbReference>
<feature type="transmembrane region" description="Helical" evidence="7">
    <location>
        <begin position="118"/>
        <end position="142"/>
    </location>
</feature>
<dbReference type="GO" id="GO:0042158">
    <property type="term" value="P:lipoprotein biosynthetic process"/>
    <property type="evidence" value="ECO:0007669"/>
    <property type="project" value="InterPro"/>
</dbReference>
<evidence type="ECO:0000256" key="5">
    <source>
        <dbReference type="ARBA" id="ARBA00022989"/>
    </source>
</evidence>